<dbReference type="InterPro" id="IPR006016">
    <property type="entry name" value="UspA"/>
</dbReference>
<reference evidence="2" key="1">
    <citation type="submission" date="2022-10" db="EMBL/GenBank/DDBJ databases">
        <title>The complete genomes of actinobacterial strains from the NBC collection.</title>
        <authorList>
            <person name="Joergensen T.S."/>
            <person name="Alvarez Arevalo M."/>
            <person name="Sterndorff E.B."/>
            <person name="Faurdal D."/>
            <person name="Vuksanovic O."/>
            <person name="Mourched A.-S."/>
            <person name="Charusanti P."/>
            <person name="Shaw S."/>
            <person name="Blin K."/>
            <person name="Weber T."/>
        </authorList>
    </citation>
    <scope>NUCLEOTIDE SEQUENCE</scope>
    <source>
        <strain evidence="2">NBC_00060</strain>
    </source>
</reference>
<sequence>MTAVDAVPEPRVVVGVSGRLGSLTALHRAAVEARRSGATLCAVLAWAPPGGELGHRESPTLDLLAECRRIAGEQLLNAFDCAFGPSGPGVPLQGLVVRGRPGPALVEAAGRSGDLLVVGAGTRGRLRRMARPSVARYCLAHATCPVLAVPPSPLQRELDAVQRRNSWRLPLDVRELAD</sequence>
<dbReference type="EMBL" id="CP108253">
    <property type="protein sequence ID" value="WTU38574.1"/>
    <property type="molecule type" value="Genomic_DNA"/>
</dbReference>
<gene>
    <name evidence="2" type="ORF">OHV25_02830</name>
</gene>
<proteinExistence type="predicted"/>
<dbReference type="InterPro" id="IPR014729">
    <property type="entry name" value="Rossmann-like_a/b/a_fold"/>
</dbReference>
<organism evidence="2">
    <name type="scientific">Streptomyces sp. NBC_00060</name>
    <dbReference type="NCBI Taxonomy" id="2975636"/>
    <lineage>
        <taxon>Bacteria</taxon>
        <taxon>Bacillati</taxon>
        <taxon>Actinomycetota</taxon>
        <taxon>Actinomycetes</taxon>
        <taxon>Kitasatosporales</taxon>
        <taxon>Streptomycetaceae</taxon>
        <taxon>Streptomyces</taxon>
    </lineage>
</organism>
<dbReference type="SUPFAM" id="SSF52402">
    <property type="entry name" value="Adenine nucleotide alpha hydrolases-like"/>
    <property type="match status" value="1"/>
</dbReference>
<dbReference type="AlphaFoldDB" id="A0AAU2GUZ7"/>
<name>A0AAU2GUZ7_9ACTN</name>
<feature type="domain" description="UspA" evidence="1">
    <location>
        <begin position="11"/>
        <end position="150"/>
    </location>
</feature>
<dbReference type="Gene3D" id="3.40.50.620">
    <property type="entry name" value="HUPs"/>
    <property type="match status" value="1"/>
</dbReference>
<dbReference type="Pfam" id="PF00582">
    <property type="entry name" value="Usp"/>
    <property type="match status" value="1"/>
</dbReference>
<accession>A0AAU2GUZ7</accession>
<protein>
    <submittedName>
        <fullName evidence="2">Universal stress protein</fullName>
    </submittedName>
</protein>
<dbReference type="CDD" id="cd00293">
    <property type="entry name" value="USP-like"/>
    <property type="match status" value="1"/>
</dbReference>
<evidence type="ECO:0000259" key="1">
    <source>
        <dbReference type="Pfam" id="PF00582"/>
    </source>
</evidence>
<evidence type="ECO:0000313" key="2">
    <source>
        <dbReference type="EMBL" id="WTU38574.1"/>
    </source>
</evidence>